<gene>
    <name evidence="3" type="ORF">GMC75_01085</name>
</gene>
<dbReference type="GO" id="GO:0004386">
    <property type="term" value="F:helicase activity"/>
    <property type="evidence" value="ECO:0007669"/>
    <property type="project" value="UniProtKB-KW"/>
</dbReference>
<keyword evidence="3" id="KW-0378">Hydrolase</keyword>
<keyword evidence="3" id="KW-0067">ATP-binding</keyword>
<evidence type="ECO:0000313" key="4">
    <source>
        <dbReference type="Proteomes" id="UP000430295"/>
    </source>
</evidence>
<evidence type="ECO:0000259" key="2">
    <source>
        <dbReference type="Pfam" id="PF25888"/>
    </source>
</evidence>
<sequence>MKPNTPFSFLKNNILPPAGPALEQYYLPILEMETVTVYRFLLASYDQGEKKHLLAQILNHIDMGFPQLLLAFDRLIAMGLIDIFEEEAGIAIQLHAPLEAEQFFSNAVYKRLLEKKIGEKAVEDLLPARSLGVRRQVSFSQVFGLDAGEATVVPSKKQQFDMEMFKRMMGRDGLRFADEGEATLALFTIAEEQQWTWYETYLLAKETAVDRIVSPKRMKQKLAQASQERPRMSYSRQEETILREAKAKSSLQFLAEIKKARNATITQSERKTLSKLADLGLLDEVINIILLLTFNKTQSANLNEKYALKVGNDFSYQGVNSAELAILKVRERQEQAKAQGNKGTSPTSAKGKHSNVPKWSQPNYQNQTSQAEKVDLAKEKQRLLEKLNQGGE</sequence>
<dbReference type="Proteomes" id="UP000430295">
    <property type="component" value="Unassembled WGS sequence"/>
</dbReference>
<dbReference type="InterPro" id="IPR058660">
    <property type="entry name" value="WHD_DnaB"/>
</dbReference>
<proteinExistence type="predicted"/>
<name>A0A6I3P6U4_STRPA</name>
<feature type="compositionally biased region" description="Polar residues" evidence="1">
    <location>
        <begin position="336"/>
        <end position="348"/>
    </location>
</feature>
<keyword evidence="3" id="KW-0547">Nucleotide-binding</keyword>
<feature type="region of interest" description="Disordered" evidence="1">
    <location>
        <begin position="333"/>
        <end position="379"/>
    </location>
</feature>
<organism evidence="3 4">
    <name type="scientific">Streptococcus parasanguinis</name>
    <dbReference type="NCBI Taxonomy" id="1318"/>
    <lineage>
        <taxon>Bacteria</taxon>
        <taxon>Bacillati</taxon>
        <taxon>Bacillota</taxon>
        <taxon>Bacilli</taxon>
        <taxon>Lactobacillales</taxon>
        <taxon>Streptococcaceae</taxon>
        <taxon>Streptococcus</taxon>
    </lineage>
</organism>
<protein>
    <submittedName>
        <fullName evidence="3">DNA helicase</fullName>
    </submittedName>
</protein>
<evidence type="ECO:0000256" key="1">
    <source>
        <dbReference type="SAM" id="MobiDB-lite"/>
    </source>
</evidence>
<dbReference type="AlphaFoldDB" id="A0A6I3P6U4"/>
<dbReference type="Pfam" id="PF25888">
    <property type="entry name" value="WHD_DnaB"/>
    <property type="match status" value="1"/>
</dbReference>
<evidence type="ECO:0000313" key="3">
    <source>
        <dbReference type="EMBL" id="MTR40314.1"/>
    </source>
</evidence>
<dbReference type="RefSeq" id="WP_155198798.1">
    <property type="nucleotide sequence ID" value="NZ_WMYS01000001.1"/>
</dbReference>
<accession>A0A6I3P6U4</accession>
<dbReference type="EMBL" id="WMYS01000001">
    <property type="protein sequence ID" value="MTR40314.1"/>
    <property type="molecule type" value="Genomic_DNA"/>
</dbReference>
<reference evidence="3 4" key="1">
    <citation type="journal article" date="2019" name="Nat. Med.">
        <title>A library of human gut bacterial isolates paired with longitudinal multiomics data enables mechanistic microbiome research.</title>
        <authorList>
            <person name="Poyet M."/>
            <person name="Groussin M."/>
            <person name="Gibbons S.M."/>
            <person name="Avila-Pacheco J."/>
            <person name="Jiang X."/>
            <person name="Kearney S.M."/>
            <person name="Perrotta A.R."/>
            <person name="Berdy B."/>
            <person name="Zhao S."/>
            <person name="Lieberman T.D."/>
            <person name="Swanson P.K."/>
            <person name="Smith M."/>
            <person name="Roesemann S."/>
            <person name="Alexander J.E."/>
            <person name="Rich S.A."/>
            <person name="Livny J."/>
            <person name="Vlamakis H."/>
            <person name="Clish C."/>
            <person name="Bullock K."/>
            <person name="Deik A."/>
            <person name="Scott J."/>
            <person name="Pierce K.A."/>
            <person name="Xavier R.J."/>
            <person name="Alm E.J."/>
        </authorList>
    </citation>
    <scope>NUCLEOTIDE SEQUENCE [LARGE SCALE GENOMIC DNA]</scope>
    <source>
        <strain evidence="3 4">BIOML-A18</strain>
    </source>
</reference>
<keyword evidence="3" id="KW-0347">Helicase</keyword>
<feature type="domain" description="Replicative helicase loading/DNA remodeling protein DnaB N-terminal winged helix" evidence="2">
    <location>
        <begin position="1"/>
        <end position="224"/>
    </location>
</feature>
<feature type="compositionally biased region" description="Polar residues" evidence="1">
    <location>
        <begin position="357"/>
        <end position="371"/>
    </location>
</feature>
<comment type="caution">
    <text evidence="3">The sequence shown here is derived from an EMBL/GenBank/DDBJ whole genome shotgun (WGS) entry which is preliminary data.</text>
</comment>